<evidence type="ECO:0000256" key="5">
    <source>
        <dbReference type="ARBA" id="ARBA00022980"/>
    </source>
</evidence>
<evidence type="ECO:0000256" key="1">
    <source>
        <dbReference type="ARBA" id="ARBA00004173"/>
    </source>
</evidence>
<gene>
    <name evidence="12" type="ORF">LNINA_LOCUS9076</name>
</gene>
<feature type="compositionally biased region" description="Acidic residues" evidence="11">
    <location>
        <begin position="29"/>
        <end position="39"/>
    </location>
</feature>
<dbReference type="InterPro" id="IPR036870">
    <property type="entry name" value="Ribosomal_bS18_sf"/>
</dbReference>
<dbReference type="GO" id="GO:0032543">
    <property type="term" value="P:mitochondrial translation"/>
    <property type="evidence" value="ECO:0007669"/>
    <property type="project" value="InterPro"/>
</dbReference>
<evidence type="ECO:0000256" key="8">
    <source>
        <dbReference type="ARBA" id="ARBA00032055"/>
    </source>
</evidence>
<evidence type="ECO:0000256" key="9">
    <source>
        <dbReference type="ARBA" id="ARBA00035130"/>
    </source>
</evidence>
<dbReference type="FunFam" id="4.10.640.10:FF:000008">
    <property type="entry name" value="28S ribosomal protein S18b, mitochondrial"/>
    <property type="match status" value="1"/>
</dbReference>
<evidence type="ECO:0000313" key="12">
    <source>
        <dbReference type="EMBL" id="CAK1549803.1"/>
    </source>
</evidence>
<protein>
    <recommendedName>
        <fullName evidence="9">Small ribosomal subunit protein mS40</fullName>
    </recommendedName>
    <alternativeName>
        <fullName evidence="8">28S ribosomal protein S18-2, mitochondrial</fullName>
    </alternativeName>
    <alternativeName>
        <fullName evidence="10">28S ribosomal protein S18b, mitochondrial</fullName>
    </alternativeName>
</protein>
<proteinExistence type="inferred from homology"/>
<keyword evidence="13" id="KW-1185">Reference proteome</keyword>
<keyword evidence="5" id="KW-0689">Ribosomal protein</keyword>
<evidence type="ECO:0000256" key="4">
    <source>
        <dbReference type="ARBA" id="ARBA00022946"/>
    </source>
</evidence>
<dbReference type="GO" id="GO:0003735">
    <property type="term" value="F:structural constituent of ribosome"/>
    <property type="evidence" value="ECO:0007669"/>
    <property type="project" value="InterPro"/>
</dbReference>
<comment type="subcellular location">
    <subcellularLocation>
        <location evidence="1">Mitochondrion</location>
    </subcellularLocation>
</comment>
<comment type="similarity">
    <text evidence="2">Belongs to the bacterial ribosomal protein bS18 family. Mitochondrion-specific ribosomal protein mS40 subfamily.</text>
</comment>
<dbReference type="EMBL" id="CAVLEF010000040">
    <property type="protein sequence ID" value="CAK1549803.1"/>
    <property type="molecule type" value="Genomic_DNA"/>
</dbReference>
<sequence>MSISRNLRSLINRIVLSDTRVGVRLYSDEANDNNEEEEKPVDPTKDRTKSIPVETSIRYLESKAFNQTYGDKPVWFYYRRNHKGGFAPRKTRLSCIRSGVISTGNPCPICRDEYLVLDPRNTKLLEQFISEYTGQILDAFKTGLCQRKQKKLLVAVEQAWDQGYLTYDVPFREYDYSLYYTSAQ</sequence>
<feature type="region of interest" description="Disordered" evidence="11">
    <location>
        <begin position="27"/>
        <end position="48"/>
    </location>
</feature>
<dbReference type="SUPFAM" id="SSF46911">
    <property type="entry name" value="Ribosomal protein S18"/>
    <property type="match status" value="1"/>
</dbReference>
<dbReference type="Gene3D" id="4.10.640.10">
    <property type="entry name" value="Ribosomal protein S18"/>
    <property type="match status" value="1"/>
</dbReference>
<keyword evidence="7" id="KW-0687">Ribonucleoprotein</keyword>
<evidence type="ECO:0000256" key="2">
    <source>
        <dbReference type="ARBA" id="ARBA00006136"/>
    </source>
</evidence>
<evidence type="ECO:0000256" key="10">
    <source>
        <dbReference type="ARBA" id="ARBA00035515"/>
    </source>
</evidence>
<organism evidence="12 13">
    <name type="scientific">Leptosia nina</name>
    <dbReference type="NCBI Taxonomy" id="320188"/>
    <lineage>
        <taxon>Eukaryota</taxon>
        <taxon>Metazoa</taxon>
        <taxon>Ecdysozoa</taxon>
        <taxon>Arthropoda</taxon>
        <taxon>Hexapoda</taxon>
        <taxon>Insecta</taxon>
        <taxon>Pterygota</taxon>
        <taxon>Neoptera</taxon>
        <taxon>Endopterygota</taxon>
        <taxon>Lepidoptera</taxon>
        <taxon>Glossata</taxon>
        <taxon>Ditrysia</taxon>
        <taxon>Papilionoidea</taxon>
        <taxon>Pieridae</taxon>
        <taxon>Pierinae</taxon>
        <taxon>Leptosia</taxon>
    </lineage>
</organism>
<dbReference type="GO" id="GO:0005763">
    <property type="term" value="C:mitochondrial small ribosomal subunit"/>
    <property type="evidence" value="ECO:0007669"/>
    <property type="project" value="UniProtKB-ARBA"/>
</dbReference>
<evidence type="ECO:0000256" key="11">
    <source>
        <dbReference type="SAM" id="MobiDB-lite"/>
    </source>
</evidence>
<dbReference type="PANTHER" id="PTHR13329:SF2">
    <property type="entry name" value="SMALL RIBOSOMAL SUBUNIT PROTEIN MS40"/>
    <property type="match status" value="1"/>
</dbReference>
<dbReference type="InterPro" id="IPR040054">
    <property type="entry name" value="MRPS18B"/>
</dbReference>
<evidence type="ECO:0000313" key="13">
    <source>
        <dbReference type="Proteomes" id="UP001497472"/>
    </source>
</evidence>
<reference evidence="12 13" key="1">
    <citation type="submission" date="2023-11" db="EMBL/GenBank/DDBJ databases">
        <authorList>
            <person name="Okamura Y."/>
        </authorList>
    </citation>
    <scope>NUCLEOTIDE SEQUENCE [LARGE SCALE GENOMIC DNA]</scope>
</reference>
<dbReference type="Proteomes" id="UP001497472">
    <property type="component" value="Unassembled WGS sequence"/>
</dbReference>
<dbReference type="InterPro" id="IPR001648">
    <property type="entry name" value="Ribosomal_bS18"/>
</dbReference>
<evidence type="ECO:0000256" key="3">
    <source>
        <dbReference type="ARBA" id="ARBA00022553"/>
    </source>
</evidence>
<comment type="caution">
    <text evidence="12">The sequence shown here is derived from an EMBL/GenBank/DDBJ whole genome shotgun (WGS) entry which is preliminary data.</text>
</comment>
<dbReference type="AlphaFoldDB" id="A0AAV1JK75"/>
<keyword evidence="6" id="KW-0496">Mitochondrion</keyword>
<keyword evidence="4" id="KW-0809">Transit peptide</keyword>
<evidence type="ECO:0000256" key="6">
    <source>
        <dbReference type="ARBA" id="ARBA00023128"/>
    </source>
</evidence>
<accession>A0AAV1JK75</accession>
<evidence type="ECO:0000256" key="7">
    <source>
        <dbReference type="ARBA" id="ARBA00023274"/>
    </source>
</evidence>
<name>A0AAV1JK75_9NEOP</name>
<keyword evidence="3" id="KW-0597">Phosphoprotein</keyword>
<dbReference type="Pfam" id="PF01084">
    <property type="entry name" value="Ribosomal_S18"/>
    <property type="match status" value="1"/>
</dbReference>
<dbReference type="PANTHER" id="PTHR13329">
    <property type="entry name" value="MITOCHONDRIAL RIBOSOMAL PROTEIN S18B"/>
    <property type="match status" value="1"/>
</dbReference>